<evidence type="ECO:0000313" key="1">
    <source>
        <dbReference type="EMBL" id="CDS16229.1"/>
    </source>
</evidence>
<keyword evidence="1" id="KW-0647">Proteasome</keyword>
<sequence length="534" mass="59689">MNDGEMGGAATLDRLLQEIARERSKTIGKDFILNSGTGYGSCDQSSGPSKDMFWAALFWSTFCNPGVLHLIDSGSHDDLLFIPYLRVFRLCSPNIPQLNDRTVNWENTVYLNLITHCFTYVITLGICTRSGAQEMEILKKKSLVVYASPSYRPMFSKGTQETIVYPHIVFSIDNFEDKLSSQAFQDCDLRDSECLCLELTAYDRSGALQGVLFEGVVRYAVLKSAYDIDVYSRGCWHFAPARAGPETVGGADGVSYAILRTSVWMLARRSEGIAEVSIQQEVENSTLLSESATISNSSFSHLRRLSIPCNVPNEVGENICLEKVDSRWDLMRRRSNAAYRSATSSPLHTSVYHLEQRDCPSIGNLVPHRASAMGEAGGTGTSQIHRLVAGESGKPRRRPFSAKIGPFGQYRKAMSDDHNLNCSLKRFRPTKKCIEIDSSTFEDEFDDQPLTTVPSTENEMDASVEKQATFGQAWQWFKERRRITSTPIRAGVTYVSLPWHLIISGIFDAKKTPVLTSTFMESWVKMGPFHESAM</sequence>
<dbReference type="GO" id="GO:0000502">
    <property type="term" value="C:proteasome complex"/>
    <property type="evidence" value="ECO:0007669"/>
    <property type="project" value="UniProtKB-KW"/>
</dbReference>
<dbReference type="PANTHER" id="PTHR21477">
    <property type="entry name" value="ZGC:172139"/>
    <property type="match status" value="1"/>
</dbReference>
<dbReference type="AlphaFoldDB" id="A0A068WCY4"/>
<reference evidence="1" key="2">
    <citation type="submission" date="2014-06" db="EMBL/GenBank/DDBJ databases">
        <authorList>
            <person name="Aslett M."/>
        </authorList>
    </citation>
    <scope>NUCLEOTIDE SEQUENCE</scope>
</reference>
<dbReference type="Proteomes" id="UP000492820">
    <property type="component" value="Unassembled WGS sequence"/>
</dbReference>
<dbReference type="PANTHER" id="PTHR21477:SF13">
    <property type="entry name" value="KIAA0930"/>
    <property type="match status" value="1"/>
</dbReference>
<reference evidence="1 2" key="1">
    <citation type="journal article" date="2013" name="Nature">
        <title>The genomes of four tapeworm species reveal adaptations to parasitism.</title>
        <authorList>
            <person name="Tsai I.J."/>
            <person name="Zarowiecki M."/>
            <person name="Holroyd N."/>
            <person name="Garciarrubio A."/>
            <person name="Sanchez-Flores A."/>
            <person name="Brooks K.L."/>
            <person name="Tracey A."/>
            <person name="Bobes R.J."/>
            <person name="Fragoso G."/>
            <person name="Sciutto E."/>
            <person name="Aslett M."/>
            <person name="Beasley H."/>
            <person name="Bennett H.M."/>
            <person name="Cai J."/>
            <person name="Camicia F."/>
            <person name="Clark R."/>
            <person name="Cucher M."/>
            <person name="De Silva N."/>
            <person name="Day T.A."/>
            <person name="Deplazes P."/>
            <person name="Estrada K."/>
            <person name="Fernandez C."/>
            <person name="Holland P.W."/>
            <person name="Hou J."/>
            <person name="Hu S."/>
            <person name="Huckvale T."/>
            <person name="Hung S.S."/>
            <person name="Kamenetzky L."/>
            <person name="Keane J.A."/>
            <person name="Kiss F."/>
            <person name="Koziol U."/>
            <person name="Lambert O."/>
            <person name="Liu K."/>
            <person name="Luo X."/>
            <person name="Luo Y."/>
            <person name="Macchiaroli N."/>
            <person name="Nichol S."/>
            <person name="Paps J."/>
            <person name="Parkinson J."/>
            <person name="Pouchkina-Stantcheva N."/>
            <person name="Riddiford N."/>
            <person name="Rosenzvit M."/>
            <person name="Salinas G."/>
            <person name="Wasmuth J.D."/>
            <person name="Zamanian M."/>
            <person name="Zheng Y."/>
            <person name="Cai X."/>
            <person name="Soberon X."/>
            <person name="Olson P.D."/>
            <person name="Laclette J.P."/>
            <person name="Brehm K."/>
            <person name="Berriman M."/>
            <person name="Garciarrubio A."/>
            <person name="Bobes R.J."/>
            <person name="Fragoso G."/>
            <person name="Sanchez-Flores A."/>
            <person name="Estrada K."/>
            <person name="Cevallos M.A."/>
            <person name="Morett E."/>
            <person name="Gonzalez V."/>
            <person name="Portillo T."/>
            <person name="Ochoa-Leyva A."/>
            <person name="Jose M.V."/>
            <person name="Sciutto E."/>
            <person name="Landa A."/>
            <person name="Jimenez L."/>
            <person name="Valdes V."/>
            <person name="Carrero J.C."/>
            <person name="Larralde C."/>
            <person name="Morales-Montor J."/>
            <person name="Limon-Lason J."/>
            <person name="Soberon X."/>
            <person name="Laclette J.P."/>
        </authorList>
    </citation>
    <scope>NUCLEOTIDE SEQUENCE [LARGE SCALE GENOMIC DNA]</scope>
</reference>
<accession>A0A068WCY4</accession>
<dbReference type="EMBL" id="LK028576">
    <property type="protein sequence ID" value="CDS16229.1"/>
    <property type="molecule type" value="Genomic_DNA"/>
</dbReference>
<reference evidence="3" key="3">
    <citation type="submission" date="2020-10" db="UniProtKB">
        <authorList>
            <consortium name="WormBaseParasite"/>
        </authorList>
    </citation>
    <scope>IDENTIFICATION</scope>
</reference>
<gene>
    <name evidence="1" type="ORF">EgrG_000864900</name>
</gene>
<protein>
    <submittedName>
        <fullName evidence="1 3">Proteasome alpha subunit</fullName>
    </submittedName>
</protein>
<organism evidence="1">
    <name type="scientific">Echinococcus granulosus</name>
    <name type="common">Hydatid tapeworm</name>
    <dbReference type="NCBI Taxonomy" id="6210"/>
    <lineage>
        <taxon>Eukaryota</taxon>
        <taxon>Metazoa</taxon>
        <taxon>Spiralia</taxon>
        <taxon>Lophotrochozoa</taxon>
        <taxon>Platyhelminthes</taxon>
        <taxon>Cestoda</taxon>
        <taxon>Eucestoda</taxon>
        <taxon>Cyclophyllidea</taxon>
        <taxon>Taeniidae</taxon>
        <taxon>Echinococcus</taxon>
        <taxon>Echinococcus granulosus group</taxon>
    </lineage>
</organism>
<name>A0A068WCY4_ECHGR</name>
<dbReference type="InterPro" id="IPR019141">
    <property type="entry name" value="DUF2045"/>
</dbReference>
<evidence type="ECO:0000313" key="3">
    <source>
        <dbReference type="WBParaSite" id="EgrG_000864900"/>
    </source>
</evidence>
<dbReference type="WBParaSite" id="EgrG_000864900">
    <property type="protein sequence ID" value="EgrG_000864900"/>
    <property type="gene ID" value="EgrG_000864900"/>
</dbReference>
<proteinExistence type="predicted"/>
<dbReference type="Pfam" id="PF09741">
    <property type="entry name" value="DUF2045"/>
    <property type="match status" value="1"/>
</dbReference>
<evidence type="ECO:0000313" key="2">
    <source>
        <dbReference type="Proteomes" id="UP000492820"/>
    </source>
</evidence>